<gene>
    <name evidence="1" type="ORF">DPV69_14015</name>
</gene>
<evidence type="ECO:0000313" key="1">
    <source>
        <dbReference type="EMBL" id="RWU06399.1"/>
    </source>
</evidence>
<dbReference type="RefSeq" id="WP_113648009.1">
    <property type="nucleotide sequence ID" value="NZ_QMHN01000004.1"/>
</dbReference>
<sequence length="164" mass="17206">MLENLEQLVRDNSQELVIDNAQIPNEQNEQVIQAASGSIVEVLKDKIGSGNITDLISSFTQGNGTGGNVLEQATASFTDKLGGLGINAETAKNIGSSLIPTVLSKFFNKTADPNDSSFNLQDILSQFGGADGKFDFNDVKDLLGGGAKGENGEGGLLDKLKGLF</sequence>
<dbReference type="OrthoDB" id="982085at2"/>
<keyword evidence="2" id="KW-1185">Reference proteome</keyword>
<name>A0A3S3STQ7_9SPHI</name>
<comment type="caution">
    <text evidence="1">The sequence shown here is derived from an EMBL/GenBank/DDBJ whole genome shotgun (WGS) entry which is preliminary data.</text>
</comment>
<protein>
    <recommendedName>
        <fullName evidence="3">DUF937 domain-containing protein</fullName>
    </recommendedName>
</protein>
<accession>A0A3S3STQ7</accession>
<organism evidence="1 2">
    <name type="scientific">Pedobacter chitinilyticus</name>
    <dbReference type="NCBI Taxonomy" id="2233776"/>
    <lineage>
        <taxon>Bacteria</taxon>
        <taxon>Pseudomonadati</taxon>
        <taxon>Bacteroidota</taxon>
        <taxon>Sphingobacteriia</taxon>
        <taxon>Sphingobacteriales</taxon>
        <taxon>Sphingobacteriaceae</taxon>
        <taxon>Pedobacter</taxon>
    </lineage>
</organism>
<dbReference type="EMBL" id="SAYW01000004">
    <property type="protein sequence ID" value="RWU06399.1"/>
    <property type="molecule type" value="Genomic_DNA"/>
</dbReference>
<dbReference type="AlphaFoldDB" id="A0A3S3STQ7"/>
<evidence type="ECO:0000313" key="2">
    <source>
        <dbReference type="Proteomes" id="UP000284120"/>
    </source>
</evidence>
<proteinExistence type="predicted"/>
<dbReference type="Proteomes" id="UP000284120">
    <property type="component" value="Unassembled WGS sequence"/>
</dbReference>
<evidence type="ECO:0008006" key="3">
    <source>
        <dbReference type="Google" id="ProtNLM"/>
    </source>
</evidence>
<reference evidence="1 2" key="1">
    <citation type="submission" date="2018-06" db="EMBL/GenBank/DDBJ databases">
        <title>Pedobacter endophyticus sp. nov., an endophytic bacterium isolated from a leaf of Triticum aestivum.</title>
        <authorList>
            <person name="Zhang L."/>
        </authorList>
    </citation>
    <scope>NUCLEOTIDE SEQUENCE [LARGE SCALE GENOMIC DNA]</scope>
    <source>
        <strain evidence="1 2">CM134L-2</strain>
    </source>
</reference>